<feature type="transmembrane region" description="Helical" evidence="1">
    <location>
        <begin position="29"/>
        <end position="49"/>
    </location>
</feature>
<evidence type="ECO:0000256" key="1">
    <source>
        <dbReference type="SAM" id="Phobius"/>
    </source>
</evidence>
<protein>
    <recommendedName>
        <fullName evidence="4">Integral membrane protein</fullName>
    </recommendedName>
</protein>
<dbReference type="InterPro" id="IPR046671">
    <property type="entry name" value="DUF6541"/>
</dbReference>
<comment type="caution">
    <text evidence="2">The sequence shown here is derived from an EMBL/GenBank/DDBJ whole genome shotgun (WGS) entry which is preliminary data.</text>
</comment>
<feature type="transmembrane region" description="Helical" evidence="1">
    <location>
        <begin position="242"/>
        <end position="260"/>
    </location>
</feature>
<feature type="transmembrane region" description="Helical" evidence="1">
    <location>
        <begin position="398"/>
        <end position="416"/>
    </location>
</feature>
<proteinExistence type="predicted"/>
<evidence type="ECO:0000313" key="2">
    <source>
        <dbReference type="EMBL" id="MCM2389724.1"/>
    </source>
</evidence>
<feature type="transmembrane region" description="Helical" evidence="1">
    <location>
        <begin position="471"/>
        <end position="487"/>
    </location>
</feature>
<feature type="transmembrane region" description="Helical" evidence="1">
    <location>
        <begin position="436"/>
        <end position="459"/>
    </location>
</feature>
<feature type="transmembrane region" description="Helical" evidence="1">
    <location>
        <begin position="6"/>
        <end position="22"/>
    </location>
</feature>
<keyword evidence="3" id="KW-1185">Reference proteome</keyword>
<keyword evidence="1" id="KW-1133">Transmembrane helix</keyword>
<evidence type="ECO:0008006" key="4">
    <source>
        <dbReference type="Google" id="ProtNLM"/>
    </source>
</evidence>
<dbReference type="Pfam" id="PF20176">
    <property type="entry name" value="DUF6541"/>
    <property type="match status" value="1"/>
</dbReference>
<gene>
    <name evidence="2" type="ORF">NBG84_15750</name>
</gene>
<feature type="transmembrane region" description="Helical" evidence="1">
    <location>
        <begin position="55"/>
        <end position="76"/>
    </location>
</feature>
<feature type="transmembrane region" description="Helical" evidence="1">
    <location>
        <begin position="193"/>
        <end position="211"/>
    </location>
</feature>
<feature type="transmembrane region" description="Helical" evidence="1">
    <location>
        <begin position="372"/>
        <end position="391"/>
    </location>
</feature>
<keyword evidence="1" id="KW-0472">Membrane</keyword>
<dbReference type="EMBL" id="JAMQAW010000011">
    <property type="protein sequence ID" value="MCM2389724.1"/>
    <property type="molecule type" value="Genomic_DNA"/>
</dbReference>
<sequence>MFLVSALVIGMLVLYLPGLLVLRGWARTTWWTAIALAPPVSVGFTAFAALTPDLLGGFTLMTWAVWVAVLGAGVLLPRGRRTRSPAPAPAAAFGRVPAASGVPRGVLIGTAVAVLLAGWVWWPALSGVPQSYDFNWHGYVVATVRNLQSGAPWQLVPLDPLNPGLRQFYPIGMHNVMALAATGPTSVVPAVNAVQFLLAAAVVPAGVVALARQVVPRLPLAGPFAAVLVVLAPGFGPKISAIPSYAAGIALTPAVVALILRTRREGWPLSGCVASAAATAGLFATHPAAAVCAAVPAGAAVVEALIRSPRRRREILRVAGFTALAVAAMLPWALSGLDAAVGIVSADRPAYTGVRGALVDLVLLDWRQRGSGLFSATLVATGLGWAGLLWLAVRARTWWPLFTAGGFGALFVVAAGTSSPYRRAVVGLWYSDWYRLLPPVVLLVALGIGAAVGAAVRLLAVPDVRPNPGMAALLVVICGLAGGVIWYDAQARPSREYVAGSRRPSLVTDGEVAAFGWLKAKVGPRERVLNDWVQGTEWMYATHGVVPFQPYAYTAWAERGRNQLLRDLVRLGDDPSVGSRLRAYGIRYVIVSASHLPSRVNLALPPGGRGLTEVFSRDDTTVYRINGT</sequence>
<accession>A0ABT0UP08</accession>
<dbReference type="Proteomes" id="UP001431429">
    <property type="component" value="Unassembled WGS sequence"/>
</dbReference>
<organism evidence="2 3">
    <name type="scientific">Streptomyces albipurpureus</name>
    <dbReference type="NCBI Taxonomy" id="2897419"/>
    <lineage>
        <taxon>Bacteria</taxon>
        <taxon>Bacillati</taxon>
        <taxon>Actinomycetota</taxon>
        <taxon>Actinomycetes</taxon>
        <taxon>Kitasatosporales</taxon>
        <taxon>Streptomycetaceae</taxon>
        <taxon>Streptomyces</taxon>
    </lineage>
</organism>
<feature type="transmembrane region" description="Helical" evidence="1">
    <location>
        <begin position="315"/>
        <end position="334"/>
    </location>
</feature>
<feature type="transmembrane region" description="Helical" evidence="1">
    <location>
        <begin position="105"/>
        <end position="122"/>
    </location>
</feature>
<name>A0ABT0UP08_9ACTN</name>
<keyword evidence="1" id="KW-0812">Transmembrane</keyword>
<feature type="transmembrane region" description="Helical" evidence="1">
    <location>
        <begin position="218"/>
        <end position="236"/>
    </location>
</feature>
<evidence type="ECO:0000313" key="3">
    <source>
        <dbReference type="Proteomes" id="UP001431429"/>
    </source>
</evidence>
<reference evidence="2" key="1">
    <citation type="submission" date="2022-06" db="EMBL/GenBank/DDBJ databases">
        <title>Genome public.</title>
        <authorList>
            <person name="Sun Q."/>
        </authorList>
    </citation>
    <scope>NUCLEOTIDE SEQUENCE</scope>
    <source>
        <strain evidence="2">CWNU-1</strain>
    </source>
</reference>
<dbReference type="RefSeq" id="WP_250920058.1">
    <property type="nucleotide sequence ID" value="NZ_JAMQAW010000011.1"/>
</dbReference>